<dbReference type="EMBL" id="JANPWB010000013">
    <property type="protein sequence ID" value="KAJ1109347.1"/>
    <property type="molecule type" value="Genomic_DNA"/>
</dbReference>
<feature type="transmembrane region" description="Helical" evidence="2">
    <location>
        <begin position="169"/>
        <end position="190"/>
    </location>
</feature>
<dbReference type="Proteomes" id="UP001066276">
    <property type="component" value="Chromosome 9"/>
</dbReference>
<proteinExistence type="predicted"/>
<organism evidence="3 4">
    <name type="scientific">Pleurodeles waltl</name>
    <name type="common">Iberian ribbed newt</name>
    <dbReference type="NCBI Taxonomy" id="8319"/>
    <lineage>
        <taxon>Eukaryota</taxon>
        <taxon>Metazoa</taxon>
        <taxon>Chordata</taxon>
        <taxon>Craniata</taxon>
        <taxon>Vertebrata</taxon>
        <taxon>Euteleostomi</taxon>
        <taxon>Amphibia</taxon>
        <taxon>Batrachia</taxon>
        <taxon>Caudata</taxon>
        <taxon>Salamandroidea</taxon>
        <taxon>Salamandridae</taxon>
        <taxon>Pleurodelinae</taxon>
        <taxon>Pleurodeles</taxon>
    </lineage>
</organism>
<dbReference type="Pfam" id="PF15833">
    <property type="entry name" value="DUF4714"/>
    <property type="match status" value="1"/>
</dbReference>
<keyword evidence="4" id="KW-1185">Reference proteome</keyword>
<dbReference type="PANTHER" id="PTHR37333:SF1">
    <property type="entry name" value="LEUCINE-RICH SINGLE-PASS MEMBRANE PROTEIN 2"/>
    <property type="match status" value="1"/>
</dbReference>
<feature type="region of interest" description="Disordered" evidence="1">
    <location>
        <begin position="101"/>
        <end position="130"/>
    </location>
</feature>
<gene>
    <name evidence="3" type="ORF">NDU88_006709</name>
</gene>
<evidence type="ECO:0000313" key="4">
    <source>
        <dbReference type="Proteomes" id="UP001066276"/>
    </source>
</evidence>
<keyword evidence="2" id="KW-0472">Membrane</keyword>
<dbReference type="InterPro" id="IPR031674">
    <property type="entry name" value="DUF4714"/>
</dbReference>
<evidence type="ECO:0000256" key="1">
    <source>
        <dbReference type="SAM" id="MobiDB-lite"/>
    </source>
</evidence>
<name>A0AAV7N082_PLEWA</name>
<keyword evidence="2" id="KW-1133">Transmembrane helix</keyword>
<accession>A0AAV7N082</accession>
<reference evidence="3" key="1">
    <citation type="journal article" date="2022" name="bioRxiv">
        <title>Sequencing and chromosome-scale assembly of the giantPleurodeles waltlgenome.</title>
        <authorList>
            <person name="Brown T."/>
            <person name="Elewa A."/>
            <person name="Iarovenko S."/>
            <person name="Subramanian E."/>
            <person name="Araus A.J."/>
            <person name="Petzold A."/>
            <person name="Susuki M."/>
            <person name="Suzuki K.-i.T."/>
            <person name="Hayashi T."/>
            <person name="Toyoda A."/>
            <person name="Oliveira C."/>
            <person name="Osipova E."/>
            <person name="Leigh N.D."/>
            <person name="Simon A."/>
            <person name="Yun M.H."/>
        </authorList>
    </citation>
    <scope>NUCLEOTIDE SEQUENCE</scope>
    <source>
        <strain evidence="3">20211129_DDA</strain>
        <tissue evidence="3">Liver</tissue>
    </source>
</reference>
<dbReference type="PANTHER" id="PTHR37333">
    <property type="entry name" value="LEUCINE-RICH SINGLE-PASS MEMBRANE PROTEIN 2"/>
    <property type="match status" value="1"/>
</dbReference>
<dbReference type="AlphaFoldDB" id="A0AAV7N082"/>
<evidence type="ECO:0000256" key="2">
    <source>
        <dbReference type="SAM" id="Phobius"/>
    </source>
</evidence>
<keyword evidence="2" id="KW-0812">Transmembrane</keyword>
<protein>
    <submittedName>
        <fullName evidence="3">Uncharacterized protein</fullName>
    </submittedName>
</protein>
<evidence type="ECO:0000313" key="3">
    <source>
        <dbReference type="EMBL" id="KAJ1109347.1"/>
    </source>
</evidence>
<sequence length="237" mass="25758">MGTAGVRPHWRPHGGYNLAGLDVVMTPNMFLGPFTLETTELGPSSIPCTSEDLEGVDLTHSNSIMSEEAALCEEAAIGSNEIEALEVNLHTVESISDIHLTSTNLEAPKGAEGKNDSPPRTPTSPYSNNIPVDIKTFPDEDLDFPTPEPPVTEVNCFQWPCCGPTCCRLVLYSALVGLIVTSVALIVYSVQLSSEHSESIFALSHRLAYQEESIRRLRLAISQLWQRLNASQPLGPT</sequence>
<comment type="caution">
    <text evidence="3">The sequence shown here is derived from an EMBL/GenBank/DDBJ whole genome shotgun (WGS) entry which is preliminary data.</text>
</comment>